<evidence type="ECO:0000313" key="1">
    <source>
        <dbReference type="EMBL" id="MBB6328515.1"/>
    </source>
</evidence>
<comment type="caution">
    <text evidence="1">The sequence shown here is derived from an EMBL/GenBank/DDBJ whole genome shotgun (WGS) entry which is preliminary data.</text>
</comment>
<sequence length="29" mass="3489">MAEFERVQPFFVFNPRKGAIDNYKIVFKP</sequence>
<dbReference type="Proteomes" id="UP000588604">
    <property type="component" value="Unassembled WGS sequence"/>
</dbReference>
<dbReference type="EMBL" id="JACIJO010000004">
    <property type="protein sequence ID" value="MBB6328515.1"/>
    <property type="molecule type" value="Genomic_DNA"/>
</dbReference>
<keyword evidence="2" id="KW-1185">Reference proteome</keyword>
<protein>
    <submittedName>
        <fullName evidence="1">Uncharacterized protein</fullName>
    </submittedName>
</protein>
<gene>
    <name evidence="1" type="ORF">FHS59_004171</name>
</gene>
<evidence type="ECO:0000313" key="2">
    <source>
        <dbReference type="Proteomes" id="UP000588604"/>
    </source>
</evidence>
<organism evidence="1 2">
    <name type="scientific">Algoriphagus iocasae</name>
    <dbReference type="NCBI Taxonomy" id="1836499"/>
    <lineage>
        <taxon>Bacteria</taxon>
        <taxon>Pseudomonadati</taxon>
        <taxon>Bacteroidota</taxon>
        <taxon>Cytophagia</taxon>
        <taxon>Cytophagales</taxon>
        <taxon>Cyclobacteriaceae</taxon>
        <taxon>Algoriphagus</taxon>
    </lineage>
</organism>
<name>A0A841N1G6_9BACT</name>
<accession>A0A841N1G6</accession>
<dbReference type="AlphaFoldDB" id="A0A841N1G6"/>
<reference evidence="1 2" key="1">
    <citation type="submission" date="2020-08" db="EMBL/GenBank/DDBJ databases">
        <title>Genomic Encyclopedia of Type Strains, Phase IV (KMG-IV): sequencing the most valuable type-strain genomes for metagenomic binning, comparative biology and taxonomic classification.</title>
        <authorList>
            <person name="Goeker M."/>
        </authorList>
    </citation>
    <scope>NUCLEOTIDE SEQUENCE [LARGE SCALE GENOMIC DNA]</scope>
    <source>
        <strain evidence="1 2">DSM 102044</strain>
    </source>
</reference>
<proteinExistence type="predicted"/>